<protein>
    <recommendedName>
        <fullName evidence="1">rRNA adenine N-6-methyltransferase</fullName>
    </recommendedName>
    <alternativeName>
        <fullName evidence="8">Macrolide-lincosamide-streptogramin B resistance protein</fullName>
    </alternativeName>
</protein>
<evidence type="ECO:0000256" key="1">
    <source>
        <dbReference type="ARBA" id="ARBA00016505"/>
    </source>
</evidence>
<keyword evidence="3" id="KW-0698">rRNA processing</keyword>
<dbReference type="PANTHER" id="PTHR11727">
    <property type="entry name" value="DIMETHYLADENOSINE TRANSFERASE"/>
    <property type="match status" value="1"/>
</dbReference>
<evidence type="ECO:0000256" key="6">
    <source>
        <dbReference type="ARBA" id="ARBA00022691"/>
    </source>
</evidence>
<dbReference type="InterPro" id="IPR023165">
    <property type="entry name" value="rRNA_Ade_diMease-like_C"/>
</dbReference>
<keyword evidence="7 9" id="KW-0694">RNA-binding</keyword>
<proteinExistence type="inferred from homology"/>
<gene>
    <name evidence="11" type="primary">rsmA</name>
    <name evidence="11" type="ORF">C5Q98_02840</name>
</gene>
<organism evidence="11 12">
    <name type="scientific">Fastidiosipila sanguinis</name>
    <dbReference type="NCBI Taxonomy" id="236753"/>
    <lineage>
        <taxon>Bacteria</taxon>
        <taxon>Bacillati</taxon>
        <taxon>Bacillota</taxon>
        <taxon>Clostridia</taxon>
        <taxon>Eubacteriales</taxon>
        <taxon>Oscillospiraceae</taxon>
        <taxon>Fastidiosipila</taxon>
    </lineage>
</organism>
<sequence length="310" mass="35066">MYVSEFYDFNKGNYDKASFLNLLKEYDIETNKKFGQNFIWNLNLLQKFINKAGIDEHYEILEIGAGAGTLSYVLSNRAARVLSVEIDRNLEALLSDVAEQAKAEDKDLDFIFADASELDWQEIYPVDTSNKLALVSNLPYNLTSTLIAKAIREFYHADKMLLLVEDNAAPRILGKAGDGKTENTNQGFLSKLISVYGKSKSLLKVSKNNFYPAPRINSELILLEANKESYSYKILSKYSHELHNLLKLAFSQRRKSLSNCLETNVPKGIVKTWIEGKNLKPNIRAEEISADDFAELLVFLTNNGINLTDI</sequence>
<evidence type="ECO:0000313" key="11">
    <source>
        <dbReference type="EMBL" id="AVM42233.1"/>
    </source>
</evidence>
<dbReference type="KEGG" id="fsa:C5Q98_02840"/>
<feature type="binding site" evidence="9">
    <location>
        <position position="64"/>
    </location>
    <ligand>
        <name>S-adenosyl-L-methionine</name>
        <dbReference type="ChEBI" id="CHEBI:59789"/>
    </ligand>
</feature>
<dbReference type="EMBL" id="CP027226">
    <property type="protein sequence ID" value="AVM42233.1"/>
    <property type="molecule type" value="Genomic_DNA"/>
</dbReference>
<feature type="binding site" evidence="9">
    <location>
        <position position="137"/>
    </location>
    <ligand>
        <name>S-adenosyl-L-methionine</name>
        <dbReference type="ChEBI" id="CHEBI:59789"/>
    </ligand>
</feature>
<dbReference type="PANTHER" id="PTHR11727:SF7">
    <property type="entry name" value="DIMETHYLADENOSINE TRANSFERASE-RELATED"/>
    <property type="match status" value="1"/>
</dbReference>
<dbReference type="Gene3D" id="1.10.8.100">
    <property type="entry name" value="Ribosomal RNA adenine dimethylase-like, domain 2"/>
    <property type="match status" value="1"/>
</dbReference>
<dbReference type="AlphaFoldDB" id="A0A2S0KMI5"/>
<dbReference type="SUPFAM" id="SSF53335">
    <property type="entry name" value="S-adenosyl-L-methionine-dependent methyltransferases"/>
    <property type="match status" value="1"/>
</dbReference>
<dbReference type="InterPro" id="IPR011530">
    <property type="entry name" value="rRNA_adenine_dimethylase"/>
</dbReference>
<evidence type="ECO:0000256" key="7">
    <source>
        <dbReference type="ARBA" id="ARBA00022884"/>
    </source>
</evidence>
<feature type="binding site" evidence="9">
    <location>
        <position position="39"/>
    </location>
    <ligand>
        <name>S-adenosyl-L-methionine</name>
        <dbReference type="ChEBI" id="CHEBI:59789"/>
    </ligand>
</feature>
<keyword evidence="5 9" id="KW-0808">Transferase</keyword>
<accession>A0A2S0KMI5</accession>
<dbReference type="GO" id="GO:0005829">
    <property type="term" value="C:cytosol"/>
    <property type="evidence" value="ECO:0007669"/>
    <property type="project" value="TreeGrafter"/>
</dbReference>
<dbReference type="Gene3D" id="3.40.50.150">
    <property type="entry name" value="Vaccinia Virus protein VP39"/>
    <property type="match status" value="1"/>
</dbReference>
<feature type="binding site" evidence="9">
    <location>
        <position position="85"/>
    </location>
    <ligand>
        <name>S-adenosyl-L-methionine</name>
        <dbReference type="ChEBI" id="CHEBI:59789"/>
    </ligand>
</feature>
<dbReference type="GO" id="GO:0003723">
    <property type="term" value="F:RNA binding"/>
    <property type="evidence" value="ECO:0007669"/>
    <property type="project" value="UniProtKB-UniRule"/>
</dbReference>
<dbReference type="RefSeq" id="WP_106012217.1">
    <property type="nucleotide sequence ID" value="NZ_CP027226.1"/>
</dbReference>
<reference evidence="12" key="1">
    <citation type="submission" date="2018-02" db="EMBL/GenBank/DDBJ databases">
        <authorList>
            <person name="Holder M.E."/>
            <person name="Ajami N.J."/>
            <person name="Petrosino J.F."/>
        </authorList>
    </citation>
    <scope>NUCLEOTIDE SEQUENCE [LARGE SCALE GENOMIC DNA]</scope>
    <source>
        <strain evidence="12">CCUG 47711</strain>
    </source>
</reference>
<evidence type="ECO:0000256" key="8">
    <source>
        <dbReference type="ARBA" id="ARBA00029941"/>
    </source>
</evidence>
<dbReference type="GO" id="GO:0000179">
    <property type="term" value="F:rRNA (adenine-N6,N6-)-dimethyltransferase activity"/>
    <property type="evidence" value="ECO:0007669"/>
    <property type="project" value="UniProtKB-UniRule"/>
</dbReference>
<dbReference type="NCBIfam" id="TIGR00755">
    <property type="entry name" value="ksgA"/>
    <property type="match status" value="1"/>
</dbReference>
<keyword evidence="12" id="KW-1185">Reference proteome</keyword>
<dbReference type="InterPro" id="IPR020598">
    <property type="entry name" value="rRNA_Ade_methylase_Trfase_N"/>
</dbReference>
<evidence type="ECO:0000256" key="9">
    <source>
        <dbReference type="PROSITE-ProRule" id="PRU01026"/>
    </source>
</evidence>
<dbReference type="CDD" id="cd02440">
    <property type="entry name" value="AdoMet_MTases"/>
    <property type="match status" value="1"/>
</dbReference>
<keyword evidence="4 9" id="KW-0489">Methyltransferase</keyword>
<feature type="binding site" evidence="9">
    <location>
        <position position="114"/>
    </location>
    <ligand>
        <name>S-adenosyl-L-methionine</name>
        <dbReference type="ChEBI" id="CHEBI:59789"/>
    </ligand>
</feature>
<dbReference type="InterPro" id="IPR001737">
    <property type="entry name" value="KsgA/Erm"/>
</dbReference>
<dbReference type="PROSITE" id="PS01131">
    <property type="entry name" value="RRNA_A_DIMETH"/>
    <property type="match status" value="1"/>
</dbReference>
<feature type="domain" description="Ribosomal RNA adenine methylase transferase N-terminal" evidence="10">
    <location>
        <begin position="44"/>
        <end position="227"/>
    </location>
</feature>
<dbReference type="Pfam" id="PF00398">
    <property type="entry name" value="RrnaAD"/>
    <property type="match status" value="1"/>
</dbReference>
<comment type="similarity">
    <text evidence="9">Belongs to the class I-like SAM-binding methyltransferase superfamily. rRNA adenine N(6)-methyltransferase family.</text>
</comment>
<dbReference type="OrthoDB" id="9814755at2"/>
<dbReference type="InterPro" id="IPR020596">
    <property type="entry name" value="rRNA_Ade_Mease_Trfase_CS"/>
</dbReference>
<dbReference type="Proteomes" id="UP000237947">
    <property type="component" value="Chromosome"/>
</dbReference>
<evidence type="ECO:0000259" key="10">
    <source>
        <dbReference type="SMART" id="SM00650"/>
    </source>
</evidence>
<evidence type="ECO:0000313" key="12">
    <source>
        <dbReference type="Proteomes" id="UP000237947"/>
    </source>
</evidence>
<evidence type="ECO:0000256" key="3">
    <source>
        <dbReference type="ARBA" id="ARBA00022552"/>
    </source>
</evidence>
<evidence type="ECO:0000256" key="5">
    <source>
        <dbReference type="ARBA" id="ARBA00022679"/>
    </source>
</evidence>
<dbReference type="InterPro" id="IPR029063">
    <property type="entry name" value="SAM-dependent_MTases_sf"/>
</dbReference>
<dbReference type="PROSITE" id="PS51689">
    <property type="entry name" value="SAM_RNA_A_N6_MT"/>
    <property type="match status" value="1"/>
</dbReference>
<feature type="binding site" evidence="9">
    <location>
        <position position="37"/>
    </location>
    <ligand>
        <name>S-adenosyl-L-methionine</name>
        <dbReference type="ChEBI" id="CHEBI:59789"/>
    </ligand>
</feature>
<dbReference type="SMART" id="SM00650">
    <property type="entry name" value="rADc"/>
    <property type="match status" value="1"/>
</dbReference>
<evidence type="ECO:0000256" key="2">
    <source>
        <dbReference type="ARBA" id="ARBA00022490"/>
    </source>
</evidence>
<evidence type="ECO:0000256" key="4">
    <source>
        <dbReference type="ARBA" id="ARBA00022603"/>
    </source>
</evidence>
<name>A0A2S0KMI5_9FIRM</name>
<keyword evidence="2" id="KW-0963">Cytoplasm</keyword>
<keyword evidence="6 9" id="KW-0949">S-adenosyl-L-methionine</keyword>